<evidence type="ECO:0000256" key="3">
    <source>
        <dbReference type="ARBA" id="ARBA00011738"/>
    </source>
</evidence>
<dbReference type="KEGG" id="rhi:NGR_c21580"/>
<evidence type="ECO:0000256" key="4">
    <source>
        <dbReference type="ARBA" id="ARBA00022490"/>
    </source>
</evidence>
<dbReference type="SUPFAM" id="SSF48179">
    <property type="entry name" value="6-phosphogluconate dehydrogenase C-terminal domain-like"/>
    <property type="match status" value="1"/>
</dbReference>
<proteinExistence type="inferred from homology"/>
<comment type="similarity">
    <text evidence="10">In the C-terminal section; belongs to the betainyl-CoA thioesterase family.</text>
</comment>
<dbReference type="HOGENOM" id="CLU_578448_0_0_5"/>
<dbReference type="GO" id="GO:0070403">
    <property type="term" value="F:NAD+ binding"/>
    <property type="evidence" value="ECO:0007669"/>
    <property type="project" value="InterPro"/>
</dbReference>
<evidence type="ECO:0000256" key="2">
    <source>
        <dbReference type="ARBA" id="ARBA00004855"/>
    </source>
</evidence>
<comment type="subcellular location">
    <subcellularLocation>
        <location evidence="1 12">Cytoplasm</location>
    </subcellularLocation>
</comment>
<dbReference type="GO" id="GO:0047728">
    <property type="term" value="F:carnitine 3-dehydrogenase activity"/>
    <property type="evidence" value="ECO:0007669"/>
    <property type="project" value="UniProtKB-UniRule"/>
</dbReference>
<dbReference type="AlphaFoldDB" id="C3MES8"/>
<dbReference type="HAMAP" id="MF_02129">
    <property type="entry name" value="L_carnitine_dehydrog"/>
    <property type="match status" value="1"/>
</dbReference>
<evidence type="ECO:0000259" key="14">
    <source>
        <dbReference type="Pfam" id="PF00725"/>
    </source>
</evidence>
<dbReference type="UniPathway" id="UPA00117"/>
<comment type="catalytic activity">
    <reaction evidence="9">
        <text>N,N,N-trimethylglycyl-CoA + H2O = glycine betaine + CoA + H(+)</text>
        <dbReference type="Rhea" id="RHEA:45716"/>
        <dbReference type="ChEBI" id="CHEBI:15377"/>
        <dbReference type="ChEBI" id="CHEBI:15378"/>
        <dbReference type="ChEBI" id="CHEBI:17750"/>
        <dbReference type="ChEBI" id="CHEBI:57287"/>
        <dbReference type="ChEBI" id="CHEBI:85405"/>
        <dbReference type="EC" id="3.1.2.33"/>
    </reaction>
    <physiologicalReaction direction="left-to-right" evidence="9">
        <dbReference type="Rhea" id="RHEA:45717"/>
    </physiologicalReaction>
</comment>
<dbReference type="InterPro" id="IPR036291">
    <property type="entry name" value="NAD(P)-bd_dom_sf"/>
</dbReference>
<protein>
    <recommendedName>
        <fullName evidence="12">L-carnitine dehydrogenase</fullName>
        <shortName evidence="12">CDH</shortName>
        <shortName evidence="12">L-CDH</shortName>
        <ecNumber evidence="12">1.1.1.108</ecNumber>
    </recommendedName>
</protein>
<evidence type="ECO:0000256" key="6">
    <source>
        <dbReference type="ARBA" id="ARBA00023002"/>
    </source>
</evidence>
<dbReference type="InterPro" id="IPR026578">
    <property type="entry name" value="L-carnitine_dehydrogenase"/>
</dbReference>
<dbReference type="InterPro" id="IPR029069">
    <property type="entry name" value="HotDog_dom_sf"/>
</dbReference>
<dbReference type="STRING" id="394.NGR_c21580"/>
<dbReference type="GO" id="GO:0005737">
    <property type="term" value="C:cytoplasm"/>
    <property type="evidence" value="ECO:0007669"/>
    <property type="project" value="UniProtKB-SubCell"/>
</dbReference>
<gene>
    <name evidence="16" type="ordered locus">NGR_c21580</name>
</gene>
<dbReference type="PANTHER" id="PTHR48075">
    <property type="entry name" value="3-HYDROXYACYL-COA DEHYDROGENASE FAMILY PROTEIN"/>
    <property type="match status" value="1"/>
</dbReference>
<evidence type="ECO:0000256" key="13">
    <source>
        <dbReference type="SAM" id="MobiDB-lite"/>
    </source>
</evidence>
<reference evidence="16 17" key="1">
    <citation type="journal article" date="2009" name="Appl. Environ. Microbiol.">
        <title>Rhizobium sp. strain NGR234 possesses a remarkable number of secretion systems.</title>
        <authorList>
            <person name="Schmeisser C."/>
            <person name="Liesegang H."/>
            <person name="Krysciak D."/>
            <person name="Bakkou N."/>
            <person name="Le Quere A."/>
            <person name="Wollherr A."/>
            <person name="Heinemeyer I."/>
            <person name="Morgenstern B."/>
            <person name="Pommerening-Roeser A."/>
            <person name="Flores M."/>
            <person name="Palacios R."/>
            <person name="Brenner S."/>
            <person name="Gottschalk G."/>
            <person name="Schmitz R.A."/>
            <person name="Broughton W.J."/>
            <person name="Perret X."/>
            <person name="Strittmatter A.W."/>
            <person name="Streit W.R."/>
        </authorList>
    </citation>
    <scope>NUCLEOTIDE SEQUENCE [LARGE SCALE GENOMIC DNA]</scope>
    <source>
        <strain evidence="17">NBRC 101917 / NGR234</strain>
    </source>
</reference>
<comment type="subunit">
    <text evidence="3 12">Homodimer.</text>
</comment>
<comment type="catalytic activity">
    <reaction evidence="8">
        <text>carnitine + NAD(+) = 3-dehydrocarnitine + NADH + H(+)</text>
        <dbReference type="Rhea" id="RHEA:19265"/>
        <dbReference type="ChEBI" id="CHEBI:15378"/>
        <dbReference type="ChEBI" id="CHEBI:17126"/>
        <dbReference type="ChEBI" id="CHEBI:57540"/>
        <dbReference type="ChEBI" id="CHEBI:57885"/>
        <dbReference type="ChEBI" id="CHEBI:57945"/>
        <dbReference type="EC" id="1.1.1.108"/>
    </reaction>
    <physiologicalReaction direction="left-to-right" evidence="8">
        <dbReference type="Rhea" id="RHEA:19266"/>
    </physiologicalReaction>
</comment>
<comment type="function">
    <text evidence="12">Catalyzes the NAD(+)-dependent oxidation of L-carnitine to 3-dehydrocarnitine.</text>
</comment>
<evidence type="ECO:0000256" key="11">
    <source>
        <dbReference type="ARBA" id="ARBA00061417"/>
    </source>
</evidence>
<dbReference type="NCBIfam" id="NF005716">
    <property type="entry name" value="PRK07531.1"/>
    <property type="match status" value="1"/>
</dbReference>
<feature type="binding site" evidence="12">
    <location>
        <begin position="49"/>
        <end position="54"/>
    </location>
    <ligand>
        <name>NAD(+)</name>
        <dbReference type="ChEBI" id="CHEBI:57540"/>
    </ligand>
</feature>
<keyword evidence="5" id="KW-0378">Hydrolase</keyword>
<dbReference type="EMBL" id="CP001389">
    <property type="protein sequence ID" value="ACP25919.1"/>
    <property type="molecule type" value="Genomic_DNA"/>
</dbReference>
<dbReference type="Pfam" id="PF13279">
    <property type="entry name" value="4HBT_2"/>
    <property type="match status" value="1"/>
</dbReference>
<dbReference type="CDD" id="cd00586">
    <property type="entry name" value="4HBT"/>
    <property type="match status" value="1"/>
</dbReference>
<dbReference type="eggNOG" id="COG0824">
    <property type="taxonomic scope" value="Bacteria"/>
</dbReference>
<keyword evidence="7 12" id="KW-0520">NAD</keyword>
<evidence type="ECO:0000313" key="17">
    <source>
        <dbReference type="Proteomes" id="UP000001054"/>
    </source>
</evidence>
<feature type="region of interest" description="Disordered" evidence="13">
    <location>
        <begin position="1"/>
        <end position="33"/>
    </location>
</feature>
<dbReference type="PATRIC" id="fig|394.7.peg.4984"/>
<feature type="domain" description="3-hydroxyacyl-CoA dehydrogenase NAD binding" evidence="15">
    <location>
        <begin position="44"/>
        <end position="220"/>
    </location>
</feature>
<dbReference type="Proteomes" id="UP000001054">
    <property type="component" value="Chromosome"/>
</dbReference>
<dbReference type="GO" id="GO:0006631">
    <property type="term" value="P:fatty acid metabolic process"/>
    <property type="evidence" value="ECO:0007669"/>
    <property type="project" value="InterPro"/>
</dbReference>
<dbReference type="InterPro" id="IPR006176">
    <property type="entry name" value="3-OHacyl-CoA_DH_NAD-bd"/>
</dbReference>
<dbReference type="Pfam" id="PF02737">
    <property type="entry name" value="3HCDH_N"/>
    <property type="match status" value="1"/>
</dbReference>
<name>C3MES8_SINFN</name>
<organism evidence="16 17">
    <name type="scientific">Sinorhizobium fredii (strain NBRC 101917 / NGR234)</name>
    <dbReference type="NCBI Taxonomy" id="394"/>
    <lineage>
        <taxon>Bacteria</taxon>
        <taxon>Pseudomonadati</taxon>
        <taxon>Pseudomonadota</taxon>
        <taxon>Alphaproteobacteria</taxon>
        <taxon>Hyphomicrobiales</taxon>
        <taxon>Rhizobiaceae</taxon>
        <taxon>Sinorhizobium/Ensifer group</taxon>
        <taxon>Sinorhizobium</taxon>
    </lineage>
</organism>
<dbReference type="Gene3D" id="3.10.129.10">
    <property type="entry name" value="Hotdog Thioesterase"/>
    <property type="match status" value="1"/>
</dbReference>
<dbReference type="FunFam" id="1.10.1040.10:FF:000027">
    <property type="entry name" value="L-carnitine dehydrogenase"/>
    <property type="match status" value="1"/>
</dbReference>
<comment type="pathway">
    <text evidence="2 12">Amine and polyamine metabolism; carnitine metabolism.</text>
</comment>
<dbReference type="SUPFAM" id="SSF54637">
    <property type="entry name" value="Thioesterase/thiol ester dehydrase-isomerase"/>
    <property type="match status" value="1"/>
</dbReference>
<dbReference type="InterPro" id="IPR008927">
    <property type="entry name" value="6-PGluconate_DH-like_C_sf"/>
</dbReference>
<dbReference type="EC" id="1.1.1.108" evidence="12"/>
<sequence>MGSSRGTERIRSHPSLPLVGRAARRAGRGSYDKRDGEEMTIITKAACVGGGVIGGAWAARFVLAGIDVNIFDPHPEAERIIGEVMANAERAYGMLTMAPLPPRGKLTFCKSVQEAVQDVDWIQESVPERLPLKRGVITEIDAAAKPDALIGSSTSGLLPSDLQSEMKHPERMFVAHPYNPVYLLPLVELVGGKKTSPETIRRAEEAVAEIGMKGVVIAKEIEAFVGDRLLEALWREALWLIQDDICDTETLDDVMRYSFGMRWAQMGLFETYRIAGGEAGMRHFLAQFGPCLKWPWTKFTDVVDLDDTLVEKIGAQSDAQAAGRSIRELERIRDENLVGIMQALKAGNGGEGWGAGKLLADFEKRLWAQGGNQPKSFDASGPLRLVETKVNAAWVDYNGHMTEHRYLQLFGDTSDALLRLIGVDFAYVAAGHSYYTVETHIRHLGEAKLGQALYTTLQILASDEKRIHFFTRIHDTVSGEVIATAEQMMLHVDAHAGKSVAAPAEVLEKLKPIAEGHARLGVPDGAGRHVGQKR</sequence>
<dbReference type="InterPro" id="IPR013328">
    <property type="entry name" value="6PGD_dom2"/>
</dbReference>
<dbReference type="PANTHER" id="PTHR48075:SF5">
    <property type="entry name" value="3-HYDROXYBUTYRYL-COA DEHYDROGENASE"/>
    <property type="match status" value="1"/>
</dbReference>
<dbReference type="Pfam" id="PF00725">
    <property type="entry name" value="3HCDH"/>
    <property type="match status" value="1"/>
</dbReference>
<comment type="similarity">
    <text evidence="12">Belongs to the 3-hydroxyacyl-CoA dehydrogenase family. L-carnitine dehydrogenase subfamily.</text>
</comment>
<evidence type="ECO:0000256" key="9">
    <source>
        <dbReference type="ARBA" id="ARBA00051736"/>
    </source>
</evidence>
<evidence type="ECO:0000256" key="8">
    <source>
        <dbReference type="ARBA" id="ARBA00050819"/>
    </source>
</evidence>
<keyword evidence="6 12" id="KW-0560">Oxidoreductase</keyword>
<evidence type="ECO:0000256" key="10">
    <source>
        <dbReference type="ARBA" id="ARBA00060748"/>
    </source>
</evidence>
<dbReference type="InterPro" id="IPR006108">
    <property type="entry name" value="3HC_DH_C"/>
</dbReference>
<comment type="similarity">
    <text evidence="11">In the N-terminal section; belongs to the 3-hydroxyacyl-CoA dehydrogenase family. L-carnitine dehydrogenase subfamily.</text>
</comment>
<keyword evidence="4 12" id="KW-0963">Cytoplasm</keyword>
<evidence type="ECO:0000259" key="15">
    <source>
        <dbReference type="Pfam" id="PF02737"/>
    </source>
</evidence>
<feature type="compositionally biased region" description="Basic and acidic residues" evidence="13">
    <location>
        <begin position="1"/>
        <end position="11"/>
    </location>
</feature>
<dbReference type="eggNOG" id="COG1250">
    <property type="taxonomic scope" value="Bacteria"/>
</dbReference>
<dbReference type="SUPFAM" id="SSF51735">
    <property type="entry name" value="NAD(P)-binding Rossmann-fold domains"/>
    <property type="match status" value="1"/>
</dbReference>
<dbReference type="Gene3D" id="1.10.1040.10">
    <property type="entry name" value="N-(1-d-carboxylethyl)-l-norvaline Dehydrogenase, domain 2"/>
    <property type="match status" value="1"/>
</dbReference>
<evidence type="ECO:0000256" key="12">
    <source>
        <dbReference type="HAMAP-Rule" id="MF_02129"/>
    </source>
</evidence>
<keyword evidence="17" id="KW-1185">Reference proteome</keyword>
<feature type="domain" description="3-hydroxyacyl-CoA dehydrogenase C-terminal" evidence="14">
    <location>
        <begin position="224"/>
        <end position="289"/>
    </location>
</feature>
<dbReference type="GO" id="GO:0016787">
    <property type="term" value="F:hydrolase activity"/>
    <property type="evidence" value="ECO:0007669"/>
    <property type="project" value="UniProtKB-KW"/>
</dbReference>
<dbReference type="Gene3D" id="3.40.50.720">
    <property type="entry name" value="NAD(P)-binding Rossmann-like Domain"/>
    <property type="match status" value="1"/>
</dbReference>
<accession>C3MES8</accession>
<dbReference type="GO" id="GO:0042413">
    <property type="term" value="P:carnitine catabolic process"/>
    <property type="evidence" value="ECO:0007669"/>
    <property type="project" value="UniProtKB-ARBA"/>
</dbReference>
<evidence type="ECO:0000256" key="1">
    <source>
        <dbReference type="ARBA" id="ARBA00004496"/>
    </source>
</evidence>
<dbReference type="OrthoDB" id="9803287at2"/>
<evidence type="ECO:0000256" key="5">
    <source>
        <dbReference type="ARBA" id="ARBA00022801"/>
    </source>
</evidence>
<evidence type="ECO:0000313" key="16">
    <source>
        <dbReference type="EMBL" id="ACP25919.1"/>
    </source>
</evidence>
<evidence type="ECO:0000256" key="7">
    <source>
        <dbReference type="ARBA" id="ARBA00023027"/>
    </source>
</evidence>